<dbReference type="Pfam" id="PF12833">
    <property type="entry name" value="HTH_18"/>
    <property type="match status" value="1"/>
</dbReference>
<name>A0A0X3U097_9RHOB</name>
<keyword evidence="6" id="KW-1185">Reference proteome</keyword>
<dbReference type="SMART" id="SM00342">
    <property type="entry name" value="HTH_ARAC"/>
    <property type="match status" value="1"/>
</dbReference>
<dbReference type="PANTHER" id="PTHR46796:SF14">
    <property type="entry name" value="TRANSCRIPTIONAL REGULATORY PROTEIN"/>
    <property type="match status" value="1"/>
</dbReference>
<dbReference type="OrthoDB" id="186587at2"/>
<keyword evidence="3" id="KW-0804">Transcription</keyword>
<evidence type="ECO:0000313" key="5">
    <source>
        <dbReference type="EMBL" id="KUJ81378.1"/>
    </source>
</evidence>
<evidence type="ECO:0000256" key="2">
    <source>
        <dbReference type="ARBA" id="ARBA00023125"/>
    </source>
</evidence>
<dbReference type="Proteomes" id="UP000053690">
    <property type="component" value="Unassembled WGS sequence"/>
</dbReference>
<dbReference type="GO" id="GO:0003700">
    <property type="term" value="F:DNA-binding transcription factor activity"/>
    <property type="evidence" value="ECO:0007669"/>
    <property type="project" value="InterPro"/>
</dbReference>
<organism evidence="5 6">
    <name type="scientific">Ruegeria profundi</name>
    <dbReference type="NCBI Taxonomy" id="1685378"/>
    <lineage>
        <taxon>Bacteria</taxon>
        <taxon>Pseudomonadati</taxon>
        <taxon>Pseudomonadota</taxon>
        <taxon>Alphaproteobacteria</taxon>
        <taxon>Rhodobacterales</taxon>
        <taxon>Roseobacteraceae</taxon>
        <taxon>Ruegeria</taxon>
    </lineage>
</organism>
<dbReference type="InterPro" id="IPR009057">
    <property type="entry name" value="Homeodomain-like_sf"/>
</dbReference>
<keyword evidence="1" id="KW-0805">Transcription regulation</keyword>
<dbReference type="AlphaFoldDB" id="A0A0X3U097"/>
<dbReference type="EMBL" id="LQBP01000002">
    <property type="protein sequence ID" value="KUJ81378.1"/>
    <property type="molecule type" value="Genomic_DNA"/>
</dbReference>
<dbReference type="STRING" id="1685378.AVO44_05895"/>
<evidence type="ECO:0000256" key="3">
    <source>
        <dbReference type="ARBA" id="ARBA00023163"/>
    </source>
</evidence>
<sequence length="283" mass="30843">MSLVSFAGPPEIAAQLTGLNTLGSFGAQAARFCTDPAGFEVTNSPSLFISLINRPRRARYRIAGSVYDTFDFAVGDIVLVTKGGEWCVDIETTAESLCVFLPQQVLDNTLVARPGVLESLSEAPFRAPLVESLVRRLCDEAASSDPIGPDYADVLVGTLTNALVHCAHPTERPSTPTISDSDMQRLTKYVETHLEEKVTTLDLECFLGMANAEFSKALYNVTGQTPYQFIISCRIAFARRMILSSDIPLSEIAYLSGFSSQAHMTDTFRMKARVTPSKLRNGS</sequence>
<comment type="caution">
    <text evidence="5">The sequence shown here is derived from an EMBL/GenBank/DDBJ whole genome shotgun (WGS) entry which is preliminary data.</text>
</comment>
<evidence type="ECO:0000259" key="4">
    <source>
        <dbReference type="PROSITE" id="PS01124"/>
    </source>
</evidence>
<reference evidence="6" key="1">
    <citation type="submission" date="2015-12" db="EMBL/GenBank/DDBJ databases">
        <authorList>
            <person name="Zhang G."/>
            <person name="Stingl U."/>
        </authorList>
    </citation>
    <scope>NUCLEOTIDE SEQUENCE [LARGE SCALE GENOMIC DNA]</scope>
    <source>
        <strain evidence="6">ZGT108</strain>
    </source>
</reference>
<dbReference type="SUPFAM" id="SSF46689">
    <property type="entry name" value="Homeodomain-like"/>
    <property type="match status" value="1"/>
</dbReference>
<keyword evidence="2" id="KW-0238">DNA-binding</keyword>
<proteinExistence type="predicted"/>
<dbReference type="PROSITE" id="PS01124">
    <property type="entry name" value="HTH_ARAC_FAMILY_2"/>
    <property type="match status" value="1"/>
</dbReference>
<dbReference type="GO" id="GO:0043565">
    <property type="term" value="F:sequence-specific DNA binding"/>
    <property type="evidence" value="ECO:0007669"/>
    <property type="project" value="InterPro"/>
</dbReference>
<dbReference type="Gene3D" id="1.10.10.60">
    <property type="entry name" value="Homeodomain-like"/>
    <property type="match status" value="1"/>
</dbReference>
<protein>
    <recommendedName>
        <fullName evidence="4">HTH araC/xylS-type domain-containing protein</fullName>
    </recommendedName>
</protein>
<dbReference type="PANTHER" id="PTHR46796">
    <property type="entry name" value="HTH-TYPE TRANSCRIPTIONAL ACTIVATOR RHAS-RELATED"/>
    <property type="match status" value="1"/>
</dbReference>
<dbReference type="RefSeq" id="WP_068333906.1">
    <property type="nucleotide sequence ID" value="NZ_LQBP01000002.1"/>
</dbReference>
<gene>
    <name evidence="5" type="ORF">AVO44_05895</name>
</gene>
<dbReference type="InterPro" id="IPR018060">
    <property type="entry name" value="HTH_AraC"/>
</dbReference>
<evidence type="ECO:0000313" key="6">
    <source>
        <dbReference type="Proteomes" id="UP000053690"/>
    </source>
</evidence>
<accession>A0A0X3U097</accession>
<feature type="domain" description="HTH araC/xylS-type" evidence="4">
    <location>
        <begin position="184"/>
        <end position="282"/>
    </location>
</feature>
<evidence type="ECO:0000256" key="1">
    <source>
        <dbReference type="ARBA" id="ARBA00023015"/>
    </source>
</evidence>
<dbReference type="InterPro" id="IPR050204">
    <property type="entry name" value="AraC_XylS_family_regulators"/>
</dbReference>